<name>A0AAC8QDK3_9BACT</name>
<feature type="transmembrane region" description="Helical" evidence="1">
    <location>
        <begin position="20"/>
        <end position="42"/>
    </location>
</feature>
<proteinExistence type="predicted"/>
<keyword evidence="1" id="KW-0812">Transmembrane</keyword>
<reference evidence="3 5" key="2">
    <citation type="submission" date="2018-08" db="EMBL/GenBank/DDBJ databases">
        <title>Genomic Encyclopedia of Archaeal and Bacterial Type Strains, Phase II (KMG-II): from individual species to whole genera.</title>
        <authorList>
            <person name="Goeker M."/>
        </authorList>
    </citation>
    <scope>NUCLEOTIDE SEQUENCE [LARGE SCALE GENOMIC DNA]</scope>
    <source>
        <strain evidence="3 5">DSM 2261</strain>
    </source>
</reference>
<dbReference type="Proteomes" id="UP000035579">
    <property type="component" value="Chromosome"/>
</dbReference>
<evidence type="ECO:0000313" key="3">
    <source>
        <dbReference type="EMBL" id="REG35818.1"/>
    </source>
</evidence>
<evidence type="ECO:0000256" key="1">
    <source>
        <dbReference type="SAM" id="Phobius"/>
    </source>
</evidence>
<dbReference type="EMBL" id="QUMU01000002">
    <property type="protein sequence ID" value="REG35818.1"/>
    <property type="molecule type" value="Genomic_DNA"/>
</dbReference>
<dbReference type="Proteomes" id="UP000256345">
    <property type="component" value="Unassembled WGS sequence"/>
</dbReference>
<keyword evidence="5" id="KW-1185">Reference proteome</keyword>
<protein>
    <submittedName>
        <fullName evidence="2">Uncharacterized protein</fullName>
    </submittedName>
</protein>
<dbReference type="AlphaFoldDB" id="A0AAC8QDK3"/>
<sequence>MFPVSRLHRQEPALYRRPRLLALPLVLMCVLAYLGSAAHFFLVQHAACVEHGDMVHEASAGQGEAQLQVRESFEDERITRTDAQVSVHGADAHCAHVFLRRVVQPSAGVMLSLEAPVLSGQVLEADSVAVEPQVAWLHLAPKSSPPRV</sequence>
<evidence type="ECO:0000313" key="4">
    <source>
        <dbReference type="Proteomes" id="UP000035579"/>
    </source>
</evidence>
<gene>
    <name evidence="2" type="ORF">AA314_06747</name>
    <name evidence="3" type="ORF">ATI61_102191</name>
</gene>
<dbReference type="KEGG" id="age:AA314_06747"/>
<dbReference type="EMBL" id="CP011509">
    <property type="protein sequence ID" value="AKJ05121.1"/>
    <property type="molecule type" value="Genomic_DNA"/>
</dbReference>
<evidence type="ECO:0000313" key="5">
    <source>
        <dbReference type="Proteomes" id="UP000256345"/>
    </source>
</evidence>
<keyword evidence="1" id="KW-0472">Membrane</keyword>
<reference evidence="2 4" key="1">
    <citation type="submission" date="2015-05" db="EMBL/GenBank/DDBJ databases">
        <title>Genome assembly of Archangium gephyra DSM 2261.</title>
        <authorList>
            <person name="Sharma G."/>
            <person name="Subramanian S."/>
        </authorList>
    </citation>
    <scope>NUCLEOTIDE SEQUENCE [LARGE SCALE GENOMIC DNA]</scope>
    <source>
        <strain evidence="2 4">DSM 2261</strain>
    </source>
</reference>
<organism evidence="2 4">
    <name type="scientific">Archangium gephyra</name>
    <dbReference type="NCBI Taxonomy" id="48"/>
    <lineage>
        <taxon>Bacteria</taxon>
        <taxon>Pseudomonadati</taxon>
        <taxon>Myxococcota</taxon>
        <taxon>Myxococcia</taxon>
        <taxon>Myxococcales</taxon>
        <taxon>Cystobacterineae</taxon>
        <taxon>Archangiaceae</taxon>
        <taxon>Archangium</taxon>
    </lineage>
</organism>
<evidence type="ECO:0000313" key="2">
    <source>
        <dbReference type="EMBL" id="AKJ05121.1"/>
    </source>
</evidence>
<accession>A0AAC8QDK3</accession>
<keyword evidence="1" id="KW-1133">Transmembrane helix</keyword>